<dbReference type="AlphaFoldDB" id="A0A5B8NRD3"/>
<evidence type="ECO:0008006" key="4">
    <source>
        <dbReference type="Google" id="ProtNLM"/>
    </source>
</evidence>
<feature type="transmembrane region" description="Helical" evidence="1">
    <location>
        <begin position="227"/>
        <end position="244"/>
    </location>
</feature>
<dbReference type="OrthoDB" id="21325at2"/>
<dbReference type="KEGG" id="enn:FRE64_13385"/>
<feature type="transmembrane region" description="Helical" evidence="1">
    <location>
        <begin position="115"/>
        <end position="134"/>
    </location>
</feature>
<dbReference type="RefSeq" id="WP_146296689.1">
    <property type="nucleotide sequence ID" value="NZ_CP042326.1"/>
</dbReference>
<keyword evidence="1" id="KW-0472">Membrane</keyword>
<sequence>MLELGLILAVGLALIHAFLSKFNIEAIIPEYRWLSFAGGVSISYVFLEIFPELSHAQETLENVAIPLVAYLENHVYILALLGLIIFYGLDVFVLNHAKSFASSNSPKKSTFSAIFWLHIGGFALLNVIFGYLLQDLAEHSLIECILFFIAVGLHFFIIDYGLREHHEKVYDQKGRWLLTGSILVGAILGQARVINEAGILMVWSFLAGSLILNVLKRELPEEKKTCFWSFCTGAIVFATLFLSAT</sequence>
<proteinExistence type="predicted"/>
<organism evidence="2 3">
    <name type="scientific">Euhalothece natronophila Z-M001</name>
    <dbReference type="NCBI Taxonomy" id="522448"/>
    <lineage>
        <taxon>Bacteria</taxon>
        <taxon>Bacillati</taxon>
        <taxon>Cyanobacteriota</taxon>
        <taxon>Cyanophyceae</taxon>
        <taxon>Oscillatoriophycideae</taxon>
        <taxon>Chroococcales</taxon>
        <taxon>Halothecacae</taxon>
        <taxon>Halothece cluster</taxon>
        <taxon>Euhalothece</taxon>
    </lineage>
</organism>
<gene>
    <name evidence="2" type="ORF">FRE64_13385</name>
</gene>
<feature type="transmembrane region" description="Helical" evidence="1">
    <location>
        <begin position="75"/>
        <end position="94"/>
    </location>
</feature>
<keyword evidence="1" id="KW-1133">Transmembrane helix</keyword>
<keyword evidence="3" id="KW-1185">Reference proteome</keyword>
<feature type="transmembrane region" description="Helical" evidence="1">
    <location>
        <begin position="197"/>
        <end position="215"/>
    </location>
</feature>
<reference evidence="2" key="1">
    <citation type="submission" date="2019-08" db="EMBL/GenBank/DDBJ databases">
        <title>Carotenoids and Carotenoid Binding Proteins in the Halophilic Cyanobacterium Euhalothece sp. ZM00.</title>
        <authorList>
            <person name="Cho S.M."/>
            <person name="Song J.Y."/>
            <person name="Park Y.-I."/>
        </authorList>
    </citation>
    <scope>NUCLEOTIDE SEQUENCE [LARGE SCALE GENOMIC DNA]</scope>
    <source>
        <strain evidence="2">Z-M001</strain>
    </source>
</reference>
<evidence type="ECO:0000313" key="2">
    <source>
        <dbReference type="EMBL" id="QDZ40849.1"/>
    </source>
</evidence>
<evidence type="ECO:0000313" key="3">
    <source>
        <dbReference type="Proteomes" id="UP000318453"/>
    </source>
</evidence>
<dbReference type="EMBL" id="CP042326">
    <property type="protein sequence ID" value="QDZ40849.1"/>
    <property type="molecule type" value="Genomic_DNA"/>
</dbReference>
<protein>
    <recommendedName>
        <fullName evidence="4">Divalent heavy-metal cations transporter</fullName>
    </recommendedName>
</protein>
<feature type="transmembrane region" description="Helical" evidence="1">
    <location>
        <begin position="140"/>
        <end position="162"/>
    </location>
</feature>
<accession>A0A5B8NRD3</accession>
<name>A0A5B8NRD3_9CHRO</name>
<keyword evidence="1" id="KW-0812">Transmembrane</keyword>
<evidence type="ECO:0000256" key="1">
    <source>
        <dbReference type="SAM" id="Phobius"/>
    </source>
</evidence>
<dbReference type="Proteomes" id="UP000318453">
    <property type="component" value="Chromosome"/>
</dbReference>